<evidence type="ECO:0000313" key="2">
    <source>
        <dbReference type="Proteomes" id="UP001432251"/>
    </source>
</evidence>
<protein>
    <submittedName>
        <fullName evidence="1">Uncharacterized protein</fullName>
    </submittedName>
</protein>
<sequence>MYKFIEASTNSMSTAPMTGLAEQIQAVEDLGWKLDKMTAAEGKALTGERIALICLFRRAASAAGQT</sequence>
<dbReference type="EMBL" id="CP146023">
    <property type="protein sequence ID" value="WWQ69341.1"/>
    <property type="molecule type" value="Genomic_DNA"/>
</dbReference>
<organism evidence="1 2">
    <name type="scientific">Streptomyces citrinus</name>
    <dbReference type="NCBI Taxonomy" id="3118173"/>
    <lineage>
        <taxon>Bacteria</taxon>
        <taxon>Bacillati</taxon>
        <taxon>Actinomycetota</taxon>
        <taxon>Actinomycetes</taxon>
        <taxon>Kitasatosporales</taxon>
        <taxon>Streptomycetaceae</taxon>
        <taxon>Streptomyces</taxon>
    </lineage>
</organism>
<name>A0ACD5AQ42_9ACTN</name>
<proteinExistence type="predicted"/>
<geneLocation type="plasmid" evidence="1 2">
    <name>p1</name>
</geneLocation>
<gene>
    <name evidence="1" type="ORF">V2W30_39825</name>
</gene>
<keyword evidence="2" id="KW-1185">Reference proteome</keyword>
<dbReference type="Proteomes" id="UP001432251">
    <property type="component" value="Plasmid p1"/>
</dbReference>
<keyword evidence="1" id="KW-0614">Plasmid</keyword>
<evidence type="ECO:0000313" key="1">
    <source>
        <dbReference type="EMBL" id="WWQ69341.1"/>
    </source>
</evidence>
<accession>A0ACD5AQ42</accession>
<reference evidence="1" key="1">
    <citation type="journal article" date="2025" name="Int. J. Syst. Evol. Microbiol.">
        <title>Streptomyces citrinus sp. nov., with yellow diffusible pigment.</title>
        <authorList>
            <person name="He Y."/>
            <person name="Yang E."/>
            <person name="Xu J."/>
            <person name="Sun Y."/>
            <person name="Sun L."/>
        </authorList>
    </citation>
    <scope>NUCLEOTIDE SEQUENCE</scope>
    <source>
        <strain evidence="1">Q6</strain>
    </source>
</reference>